<comment type="caution">
    <text evidence="1">The sequence shown here is derived from an EMBL/GenBank/DDBJ whole genome shotgun (WGS) entry which is preliminary data.</text>
</comment>
<dbReference type="OrthoDB" id="10287834at2759"/>
<evidence type="ECO:0000313" key="2">
    <source>
        <dbReference type="Proteomes" id="UP000054776"/>
    </source>
</evidence>
<evidence type="ECO:0000313" key="1">
    <source>
        <dbReference type="EMBL" id="KRY26722.1"/>
    </source>
</evidence>
<gene>
    <name evidence="1" type="ORF">T01_1368</name>
</gene>
<organism evidence="1 2">
    <name type="scientific">Trichinella spiralis</name>
    <name type="common">Trichina worm</name>
    <dbReference type="NCBI Taxonomy" id="6334"/>
    <lineage>
        <taxon>Eukaryota</taxon>
        <taxon>Metazoa</taxon>
        <taxon>Ecdysozoa</taxon>
        <taxon>Nematoda</taxon>
        <taxon>Enoplea</taxon>
        <taxon>Dorylaimia</taxon>
        <taxon>Trichinellida</taxon>
        <taxon>Trichinellidae</taxon>
        <taxon>Trichinella</taxon>
    </lineage>
</organism>
<dbReference type="AlphaFoldDB" id="A0A0V1API8"/>
<name>A0A0V1API8_TRISP</name>
<accession>A0A0V1API8</accession>
<sequence>MNLWLVHLDGIIVLRNTEMPASVGCDVANAQIELKMLLPNIWEI</sequence>
<dbReference type="EMBL" id="JYDH01000352">
    <property type="protein sequence ID" value="KRY26722.1"/>
    <property type="molecule type" value="Genomic_DNA"/>
</dbReference>
<keyword evidence="2" id="KW-1185">Reference proteome</keyword>
<dbReference type="InParanoid" id="A0A0V1API8"/>
<proteinExistence type="predicted"/>
<dbReference type="Proteomes" id="UP000054776">
    <property type="component" value="Unassembled WGS sequence"/>
</dbReference>
<protein>
    <submittedName>
        <fullName evidence="1">Uncharacterized protein</fullName>
    </submittedName>
</protein>
<reference evidence="1 2" key="1">
    <citation type="submission" date="2015-01" db="EMBL/GenBank/DDBJ databases">
        <title>Evolution of Trichinella species and genotypes.</title>
        <authorList>
            <person name="Korhonen P.K."/>
            <person name="Edoardo P."/>
            <person name="Giuseppe L.R."/>
            <person name="Gasser R.B."/>
        </authorList>
    </citation>
    <scope>NUCLEOTIDE SEQUENCE [LARGE SCALE GENOMIC DNA]</scope>
    <source>
        <strain evidence="1">ISS3</strain>
    </source>
</reference>